<dbReference type="Pfam" id="PF13517">
    <property type="entry name" value="FG-GAP_3"/>
    <property type="match status" value="2"/>
</dbReference>
<evidence type="ECO:0000256" key="1">
    <source>
        <dbReference type="ARBA" id="ARBA00022729"/>
    </source>
</evidence>
<dbReference type="AlphaFoldDB" id="A5D0J0"/>
<keyword evidence="1" id="KW-0732">Signal</keyword>
<dbReference type="eggNOG" id="COG5298">
    <property type="taxonomic scope" value="Bacteria"/>
</dbReference>
<accession>A5D0J0</accession>
<dbReference type="SUPFAM" id="SSF69318">
    <property type="entry name" value="Integrin alpha N-terminal domain"/>
    <property type="match status" value="2"/>
</dbReference>
<dbReference type="PANTHER" id="PTHR46580">
    <property type="entry name" value="SENSOR KINASE-RELATED"/>
    <property type="match status" value="1"/>
</dbReference>
<dbReference type="Proteomes" id="UP000006556">
    <property type="component" value="Chromosome"/>
</dbReference>
<dbReference type="KEGG" id="pth:PTH_2049"/>
<gene>
    <name evidence="2" type="ordered locus">PTH_2049</name>
</gene>
<dbReference type="InterPro" id="IPR028994">
    <property type="entry name" value="Integrin_alpha_N"/>
</dbReference>
<reference evidence="3" key="1">
    <citation type="journal article" date="2008" name="Genome Res.">
        <title>The genome of Pelotomaculum thermopropionicum reveals niche-associated evolution in anaerobic microbiota.</title>
        <authorList>
            <person name="Kosaka T."/>
            <person name="Kato S."/>
            <person name="Shimoyama T."/>
            <person name="Ishii S."/>
            <person name="Abe T."/>
            <person name="Watanabe K."/>
        </authorList>
    </citation>
    <scope>NUCLEOTIDE SEQUENCE [LARGE SCALE GENOMIC DNA]</scope>
    <source>
        <strain evidence="3">DSM 13744 / JCM 10971 / SI</strain>
    </source>
</reference>
<sequence length="635" mass="69230">MLRKVLYLAGMLFLAVLAAGLFWAVRPEGRINQGRLHGMENRKAALVRLEDVSPGVYDSADKLEKLKAIADYLHSEGVPFHVSVIPVYKDPRKNVEISIGDENSPQARAFVETIKYMREKGGIIGLHGYTHQYLYDITGSGNEFTDKGMLLYSKPAYAEERVKKALELMDEAGIPVDYWETPHYTASSEQYRVFGNYFGLLYEPNPKDKNYKNVSMWEGAGPDGRGVIFVPAPLLNVTAEKDVDRIFRQLDKNDPEMLASFFIHPFQEFRFIYKMKAPEGYEFYVYETGSYLHRLVEGIRERGYRFVTVNELIGFLPAQQVTGLPPAGGRVLLAGDFDGDRRSDFLAGDAAAGSWQVIKSSVVQGVPRNRPDSFGAPEEWLTGWGNAGRAGYAAGDFNGDGRDDLALSDGETGDVRVALSGGSGFAPQESPWGRTGAAGGAVNLLAGDFDGDLKDDLLFWDGGKNTAYVMQSDGRSFLPAVPWLEKWQEGGSLTALAGDFNGDGKSDLALHEGASGTVQVVLSDGRKFVPADSPGPVWLNGFAAGSGWQIAASDFNGDGLTDLAAFDGTAGKWEFAAAMGGKFIPESRAVACGKVPEGRILTGDFNGDGRFDLAVERRFAKGLAYYDVFLFVASK</sequence>
<dbReference type="Gene3D" id="3.20.20.370">
    <property type="entry name" value="Glycoside hydrolase/deacetylase"/>
    <property type="match status" value="1"/>
</dbReference>
<dbReference type="InterPro" id="IPR018763">
    <property type="entry name" value="DUF2334"/>
</dbReference>
<evidence type="ECO:0008006" key="4">
    <source>
        <dbReference type="Google" id="ProtNLM"/>
    </source>
</evidence>
<proteinExistence type="predicted"/>
<dbReference type="PANTHER" id="PTHR46580:SF2">
    <property type="entry name" value="MAM DOMAIN-CONTAINING PROTEIN"/>
    <property type="match status" value="1"/>
</dbReference>
<protein>
    <recommendedName>
        <fullName evidence="4">DUF2334 domain-containing protein</fullName>
    </recommendedName>
</protein>
<evidence type="ECO:0000313" key="3">
    <source>
        <dbReference type="Proteomes" id="UP000006556"/>
    </source>
</evidence>
<evidence type="ECO:0000313" key="2">
    <source>
        <dbReference type="EMBL" id="BAF60230.1"/>
    </source>
</evidence>
<dbReference type="CDD" id="cd10923">
    <property type="entry name" value="CE4_COG5298"/>
    <property type="match status" value="1"/>
</dbReference>
<dbReference type="Gene3D" id="2.40.128.340">
    <property type="match status" value="3"/>
</dbReference>
<dbReference type="STRING" id="370438.PTH_2049"/>
<dbReference type="HOGENOM" id="CLU_432595_0_0_9"/>
<dbReference type="Pfam" id="PF10096">
    <property type="entry name" value="DUF2334"/>
    <property type="match status" value="1"/>
</dbReference>
<name>A5D0J0_PELTS</name>
<organism evidence="2 3">
    <name type="scientific">Pelotomaculum thermopropionicum (strain DSM 13744 / JCM 10971 / SI)</name>
    <dbReference type="NCBI Taxonomy" id="370438"/>
    <lineage>
        <taxon>Bacteria</taxon>
        <taxon>Bacillati</taxon>
        <taxon>Bacillota</taxon>
        <taxon>Clostridia</taxon>
        <taxon>Eubacteriales</taxon>
        <taxon>Desulfotomaculaceae</taxon>
        <taxon>Pelotomaculum</taxon>
    </lineage>
</organism>
<dbReference type="EMBL" id="AP009389">
    <property type="protein sequence ID" value="BAF60230.1"/>
    <property type="molecule type" value="Genomic_DNA"/>
</dbReference>
<dbReference type="InterPro" id="IPR013517">
    <property type="entry name" value="FG-GAP"/>
</dbReference>
<keyword evidence="3" id="KW-1185">Reference proteome</keyword>